<organism evidence="5 6">
    <name type="scientific">Alkalicoccus urumqiensis</name>
    <name type="common">Bacillus urumqiensis</name>
    <dbReference type="NCBI Taxonomy" id="1548213"/>
    <lineage>
        <taxon>Bacteria</taxon>
        <taxon>Bacillati</taxon>
        <taxon>Bacillota</taxon>
        <taxon>Bacilli</taxon>
        <taxon>Bacillales</taxon>
        <taxon>Bacillaceae</taxon>
        <taxon>Alkalicoccus</taxon>
    </lineage>
</organism>
<proteinExistence type="inferred from homology"/>
<evidence type="ECO:0000256" key="1">
    <source>
        <dbReference type="ARBA" id="ARBA00009589"/>
    </source>
</evidence>
<dbReference type="PIRSF" id="PIRSF021362">
    <property type="entry name" value="UCP021362_HAD"/>
    <property type="match status" value="1"/>
</dbReference>
<dbReference type="PANTHER" id="PTHR35134:SF2">
    <property type="entry name" value="NUCLEOTIDASE YQFW-RELATED"/>
    <property type="match status" value="1"/>
</dbReference>
<dbReference type="EC" id="3.1.3.-" evidence="3"/>
<dbReference type="InterPro" id="IPR036412">
    <property type="entry name" value="HAD-like_sf"/>
</dbReference>
<protein>
    <recommendedName>
        <fullName evidence="3">Nucleotidase</fullName>
        <ecNumber evidence="3">3.1.3.-</ecNumber>
    </recommendedName>
</protein>
<dbReference type="InterPro" id="IPR023214">
    <property type="entry name" value="HAD_sf"/>
</dbReference>
<dbReference type="Pfam" id="PF06941">
    <property type="entry name" value="NT5C"/>
    <property type="match status" value="1"/>
</dbReference>
<feature type="active site" description="Nucleophile" evidence="4">
    <location>
        <position position="9"/>
    </location>
</feature>
<evidence type="ECO:0000256" key="4">
    <source>
        <dbReference type="PIRSR" id="PIRSR610708-1"/>
    </source>
</evidence>
<comment type="caution">
    <text evidence="5">The sequence shown here is derived from an EMBL/GenBank/DDBJ whole genome shotgun (WGS) entry which is preliminary data.</text>
</comment>
<sequence>MNRYRFGIDIDGTVTDPATFIPHLNKHFNKNLTLEDIVDYDLTKALEVDEKEFAEWMEKHEPMLYRTSIIAERAKETLMSWSRHAELFYISARPHSLYEVTEEWFHRMELPYDHIELLGQHDKLNAVEKHEVDIFFEDKHDNAVNIAETFNIPVVLMETPYNQMAVPNNVHRARNWKHARTLVDSIFSSVQPEK</sequence>
<evidence type="ECO:0000313" key="6">
    <source>
        <dbReference type="Proteomes" id="UP000243650"/>
    </source>
</evidence>
<dbReference type="Gene3D" id="3.40.50.1000">
    <property type="entry name" value="HAD superfamily/HAD-like"/>
    <property type="match status" value="1"/>
</dbReference>
<reference evidence="5 6" key="1">
    <citation type="submission" date="2018-03" db="EMBL/GenBank/DDBJ databases">
        <title>Bacillus urumqiensis sp. nov., a moderately haloalkaliphilic bacterium isolated from a salt lake.</title>
        <authorList>
            <person name="Zhao B."/>
            <person name="Liao Z."/>
        </authorList>
    </citation>
    <scope>NUCLEOTIDE SEQUENCE [LARGE SCALE GENOMIC DNA]</scope>
    <source>
        <strain evidence="5 6">BZ-SZ-XJ18</strain>
    </source>
</reference>
<dbReference type="InterPro" id="IPR052419">
    <property type="entry name" value="5_3-deoxyribonucleotidase-like"/>
</dbReference>
<dbReference type="InterPro" id="IPR009206">
    <property type="entry name" value="Nucleotidase_putative"/>
</dbReference>
<dbReference type="OrthoDB" id="2471595at2"/>
<dbReference type="AlphaFoldDB" id="A0A2P6MFR2"/>
<dbReference type="GO" id="GO:0009264">
    <property type="term" value="P:deoxyribonucleotide catabolic process"/>
    <property type="evidence" value="ECO:0007669"/>
    <property type="project" value="InterPro"/>
</dbReference>
<evidence type="ECO:0000313" key="5">
    <source>
        <dbReference type="EMBL" id="PRO65135.1"/>
    </source>
</evidence>
<dbReference type="RefSeq" id="WP_105959691.1">
    <property type="nucleotide sequence ID" value="NZ_PVNS01000010.1"/>
</dbReference>
<dbReference type="EMBL" id="PVNS01000010">
    <property type="protein sequence ID" value="PRO65135.1"/>
    <property type="molecule type" value="Genomic_DNA"/>
</dbReference>
<feature type="active site" description="Proton donor" evidence="4">
    <location>
        <position position="11"/>
    </location>
</feature>
<dbReference type="PANTHER" id="PTHR35134">
    <property type="entry name" value="NUCLEOTIDASE YQFW-RELATED"/>
    <property type="match status" value="1"/>
</dbReference>
<gene>
    <name evidence="5" type="ORF">C6I21_11860</name>
</gene>
<dbReference type="Proteomes" id="UP000243650">
    <property type="component" value="Unassembled WGS sequence"/>
</dbReference>
<evidence type="ECO:0000256" key="3">
    <source>
        <dbReference type="PIRNR" id="PIRNR021362"/>
    </source>
</evidence>
<keyword evidence="6" id="KW-1185">Reference proteome</keyword>
<evidence type="ECO:0000256" key="2">
    <source>
        <dbReference type="ARBA" id="ARBA00022801"/>
    </source>
</evidence>
<keyword evidence="2 3" id="KW-0378">Hydrolase</keyword>
<comment type="similarity">
    <text evidence="1 3">Belongs to the 5'(3')-deoxyribonucleotidase family.</text>
</comment>
<name>A0A2P6MFR2_ALKUR</name>
<accession>A0A2P6MFR2</accession>
<dbReference type="SUPFAM" id="SSF56784">
    <property type="entry name" value="HAD-like"/>
    <property type="match status" value="1"/>
</dbReference>
<dbReference type="GO" id="GO:0008253">
    <property type="term" value="F:5'-nucleotidase activity"/>
    <property type="evidence" value="ECO:0007669"/>
    <property type="project" value="InterPro"/>
</dbReference>
<dbReference type="InterPro" id="IPR010708">
    <property type="entry name" value="5'(3')-deoxyribonucleotidase"/>
</dbReference>